<dbReference type="PATRIC" id="fig|1007676.4.peg.1241"/>
<dbReference type="Gene3D" id="3.40.50.150">
    <property type="entry name" value="Vaccinia Virus protein VP39"/>
    <property type="match status" value="1"/>
</dbReference>
<keyword evidence="4" id="KW-0949">S-adenosyl-L-methionine</keyword>
<reference evidence="8" key="1">
    <citation type="submission" date="2015-07" db="EMBL/GenBank/DDBJ databases">
        <title>Lactobacillus ginsenosidimutans/EMML 3141/ whole genome sequencing.</title>
        <authorList>
            <person name="Kim M.K."/>
            <person name="Im W.-T."/>
            <person name="Srinivasan S."/>
            <person name="Lee J.-J."/>
        </authorList>
    </citation>
    <scope>NUCLEOTIDE SEQUENCE [LARGE SCALE GENOMIC DNA]</scope>
    <source>
        <strain evidence="8">EMML 3041</strain>
    </source>
</reference>
<dbReference type="AlphaFoldDB" id="A0A0H4R0C8"/>
<dbReference type="InterPro" id="IPR050953">
    <property type="entry name" value="N4_N6_ade-DNA_methylase"/>
</dbReference>
<gene>
    <name evidence="7" type="ORF">ABM34_06245</name>
</gene>
<organism evidence="7 8">
    <name type="scientific">Companilactobacillus ginsenosidimutans</name>
    <dbReference type="NCBI Taxonomy" id="1007676"/>
    <lineage>
        <taxon>Bacteria</taxon>
        <taxon>Bacillati</taxon>
        <taxon>Bacillota</taxon>
        <taxon>Bacilli</taxon>
        <taxon>Lactobacillales</taxon>
        <taxon>Lactobacillaceae</taxon>
        <taxon>Companilactobacillus</taxon>
    </lineage>
</organism>
<evidence type="ECO:0000256" key="1">
    <source>
        <dbReference type="ARBA" id="ARBA00011900"/>
    </source>
</evidence>
<dbReference type="InterPro" id="IPR029063">
    <property type="entry name" value="SAM-dependent_MTases_sf"/>
</dbReference>
<evidence type="ECO:0000313" key="7">
    <source>
        <dbReference type="EMBL" id="AKP67175.1"/>
    </source>
</evidence>
<evidence type="ECO:0000256" key="3">
    <source>
        <dbReference type="ARBA" id="ARBA00022679"/>
    </source>
</evidence>
<dbReference type="GO" id="GO:0032259">
    <property type="term" value="P:methylation"/>
    <property type="evidence" value="ECO:0007669"/>
    <property type="project" value="UniProtKB-KW"/>
</dbReference>
<dbReference type="REBASE" id="116406">
    <property type="entry name" value="Lgi3041ORF6245P"/>
</dbReference>
<accession>A0A0H4R0C8</accession>
<dbReference type="STRING" id="1007676.ABM34_06245"/>
<feature type="domain" description="Type II methyltransferase M.TaqI-like" evidence="6">
    <location>
        <begin position="179"/>
        <end position="397"/>
    </location>
</feature>
<dbReference type="EC" id="2.1.1.72" evidence="1"/>
<proteinExistence type="predicted"/>
<name>A0A0H4R0C8_9LACO</name>
<keyword evidence="2" id="KW-0489">Methyltransferase</keyword>
<protein>
    <recommendedName>
        <fullName evidence="1">site-specific DNA-methyltransferase (adenine-specific)</fullName>
        <ecNumber evidence="1">2.1.1.72</ecNumber>
    </recommendedName>
</protein>
<dbReference type="SUPFAM" id="SSF53335">
    <property type="entry name" value="S-adenosyl-L-methionine-dependent methyltransferases"/>
    <property type="match status" value="1"/>
</dbReference>
<dbReference type="GO" id="GO:0006304">
    <property type="term" value="P:DNA modification"/>
    <property type="evidence" value="ECO:0007669"/>
    <property type="project" value="InterPro"/>
</dbReference>
<dbReference type="InterPro" id="IPR011639">
    <property type="entry name" value="MethylTrfase_TaqI-like_dom"/>
</dbReference>
<dbReference type="InterPro" id="IPR047939">
    <property type="entry name" value="BREX_1_PglX"/>
</dbReference>
<dbReference type="NCBIfam" id="NF033452">
    <property type="entry name" value="BREX_1_MTaseX"/>
    <property type="match status" value="1"/>
</dbReference>
<dbReference type="Pfam" id="PF07669">
    <property type="entry name" value="Eco57I"/>
    <property type="match status" value="1"/>
</dbReference>
<comment type="catalytic activity">
    <reaction evidence="5">
        <text>a 2'-deoxyadenosine in DNA + S-adenosyl-L-methionine = an N(6)-methyl-2'-deoxyadenosine in DNA + S-adenosyl-L-homocysteine + H(+)</text>
        <dbReference type="Rhea" id="RHEA:15197"/>
        <dbReference type="Rhea" id="RHEA-COMP:12418"/>
        <dbReference type="Rhea" id="RHEA-COMP:12419"/>
        <dbReference type="ChEBI" id="CHEBI:15378"/>
        <dbReference type="ChEBI" id="CHEBI:57856"/>
        <dbReference type="ChEBI" id="CHEBI:59789"/>
        <dbReference type="ChEBI" id="CHEBI:90615"/>
        <dbReference type="ChEBI" id="CHEBI:90616"/>
        <dbReference type="EC" id="2.1.1.72"/>
    </reaction>
</comment>
<evidence type="ECO:0000256" key="5">
    <source>
        <dbReference type="ARBA" id="ARBA00047942"/>
    </source>
</evidence>
<dbReference type="PANTHER" id="PTHR33841">
    <property type="entry name" value="DNA METHYLTRANSFERASE YEEA-RELATED"/>
    <property type="match status" value="1"/>
</dbReference>
<dbReference type="Proteomes" id="UP000036106">
    <property type="component" value="Chromosome"/>
</dbReference>
<evidence type="ECO:0000259" key="6">
    <source>
        <dbReference type="Pfam" id="PF07669"/>
    </source>
</evidence>
<evidence type="ECO:0000256" key="2">
    <source>
        <dbReference type="ARBA" id="ARBA00022603"/>
    </source>
</evidence>
<evidence type="ECO:0000313" key="8">
    <source>
        <dbReference type="Proteomes" id="UP000036106"/>
    </source>
</evidence>
<dbReference type="GO" id="GO:0009007">
    <property type="term" value="F:site-specific DNA-methyltransferase (adenine-specific) activity"/>
    <property type="evidence" value="ECO:0007669"/>
    <property type="project" value="UniProtKB-EC"/>
</dbReference>
<dbReference type="PANTHER" id="PTHR33841:SF1">
    <property type="entry name" value="DNA METHYLTRANSFERASE A"/>
    <property type="match status" value="1"/>
</dbReference>
<keyword evidence="3" id="KW-0808">Transferase</keyword>
<keyword evidence="8" id="KW-1185">Reference proteome</keyword>
<sequence length="728" mass="84066">MFTPSYHDGVIKDLIDDVSVDDFNVDVGGQVEIIGWLYQYYNTEPKDRAFKKKKYSESDIPAVTQLFTPDWIVKYMVENSLGRYWINVLQAKGNKSSEADVAKQFNWKYFMPSAEQQSEEYINIQSNSKLQNTKPEDLTLIDPAMGSGHVLVYSFEVLMDIYESEGYSKREAATNILEKNLYGLDIDTRAFQLSYFALMMKGRQYNRRILNNDLKLNVYDIPELSEDSVDSFISHLPSNVEPTFSNLLKHYENGNEYGSLIKFDNVIDWEVVNPEVNNTSENQQMTFDDVDSIKNTGQLQDAINVSKLLTSKFTIGITNPPYMGSGKMDQVLSKYVKKYFKEGKADLFGAFMQRMAQLVEENGYYAMVTQHSWMFLSSFEDLRKELKNNALINMAHLGTRAFEEIGGEVVQSTAFVYQNTKVTNYVGTYERLIDFPSQQKKETAFLEAVNNPKSKYLYRTNQANFEKIPGMPIAYWASDELLNLYGSTETVEDVADVKKGSFTGDNSRFLRLWPEVSFSKVKFNCEDVTESIKSHKKWFPYNKGGSFRKWYGNHDYLINWFNDAAELKNFPKFGLRNPQYIFQEGLTWSSLSSGNPSFRYSENGFVFDSKGPMIFSKNLPYLLSLLNSVISTYILNILSPTLDYNPTAIRKIPYLFNRQFEKVIFKLSTDNILISKNDYNSNEWSWDFLRLPLLIHIADENLSLPNKILVELTNCAKIVAIYSQWREI</sequence>
<dbReference type="EMBL" id="CP012034">
    <property type="protein sequence ID" value="AKP67175.1"/>
    <property type="molecule type" value="Genomic_DNA"/>
</dbReference>
<evidence type="ECO:0000256" key="4">
    <source>
        <dbReference type="ARBA" id="ARBA00022691"/>
    </source>
</evidence>
<dbReference type="KEGG" id="lgn:ABM34_06245"/>